<reference evidence="1 2" key="1">
    <citation type="journal article" date="2019" name="Sci. Rep.">
        <title>A high-quality genome of Eragrostis curvula grass provides insights into Poaceae evolution and supports new strategies to enhance forage quality.</title>
        <authorList>
            <person name="Carballo J."/>
            <person name="Santos B.A.C.M."/>
            <person name="Zappacosta D."/>
            <person name="Garbus I."/>
            <person name="Selva J.P."/>
            <person name="Gallo C.A."/>
            <person name="Diaz A."/>
            <person name="Albertini E."/>
            <person name="Caccamo M."/>
            <person name="Echenique V."/>
        </authorList>
    </citation>
    <scope>NUCLEOTIDE SEQUENCE [LARGE SCALE GENOMIC DNA]</scope>
    <source>
        <strain evidence="2">cv. Victoria</strain>
        <tissue evidence="1">Leaf</tissue>
    </source>
</reference>
<comment type="caution">
    <text evidence="1">The sequence shown here is derived from an EMBL/GenBank/DDBJ whole genome shotgun (WGS) entry which is preliminary data.</text>
</comment>
<sequence>MPYIASTTKISFFFSPEIPPIIYYRGRIQSPHSVILRTPDSDQNFVPAEENSSKTEELTLSNTPVIAIITH</sequence>
<keyword evidence="2" id="KW-1185">Reference proteome</keyword>
<dbReference type="AlphaFoldDB" id="A0A5J9T9A6"/>
<gene>
    <name evidence="1" type="ORF">EJB05_41259</name>
</gene>
<accession>A0A5J9T9A6</accession>
<proteinExistence type="predicted"/>
<dbReference type="Gramene" id="TVU07884">
    <property type="protein sequence ID" value="TVU07884"/>
    <property type="gene ID" value="EJB05_41259"/>
</dbReference>
<evidence type="ECO:0000313" key="1">
    <source>
        <dbReference type="EMBL" id="TVU07884.1"/>
    </source>
</evidence>
<evidence type="ECO:0000313" key="2">
    <source>
        <dbReference type="Proteomes" id="UP000324897"/>
    </source>
</evidence>
<name>A0A5J9T9A6_9POAL</name>
<protein>
    <submittedName>
        <fullName evidence="1">Uncharacterized protein</fullName>
    </submittedName>
</protein>
<feature type="non-terminal residue" evidence="1">
    <location>
        <position position="1"/>
    </location>
</feature>
<dbReference type="Proteomes" id="UP000324897">
    <property type="component" value="Chromosome 3"/>
</dbReference>
<dbReference type="EMBL" id="RWGY01000039">
    <property type="protein sequence ID" value="TVU07884.1"/>
    <property type="molecule type" value="Genomic_DNA"/>
</dbReference>
<organism evidence="1 2">
    <name type="scientific">Eragrostis curvula</name>
    <name type="common">weeping love grass</name>
    <dbReference type="NCBI Taxonomy" id="38414"/>
    <lineage>
        <taxon>Eukaryota</taxon>
        <taxon>Viridiplantae</taxon>
        <taxon>Streptophyta</taxon>
        <taxon>Embryophyta</taxon>
        <taxon>Tracheophyta</taxon>
        <taxon>Spermatophyta</taxon>
        <taxon>Magnoliopsida</taxon>
        <taxon>Liliopsida</taxon>
        <taxon>Poales</taxon>
        <taxon>Poaceae</taxon>
        <taxon>PACMAD clade</taxon>
        <taxon>Chloridoideae</taxon>
        <taxon>Eragrostideae</taxon>
        <taxon>Eragrostidinae</taxon>
        <taxon>Eragrostis</taxon>
    </lineage>
</organism>